<evidence type="ECO:0000259" key="5">
    <source>
        <dbReference type="Pfam" id="PF00535"/>
    </source>
</evidence>
<dbReference type="InterPro" id="IPR001173">
    <property type="entry name" value="Glyco_trans_2-like"/>
</dbReference>
<keyword evidence="7" id="KW-1185">Reference proteome</keyword>
<dbReference type="Pfam" id="PF00535">
    <property type="entry name" value="Glycos_transf_2"/>
    <property type="match status" value="1"/>
</dbReference>
<feature type="transmembrane region" description="Helical" evidence="4">
    <location>
        <begin position="272"/>
        <end position="289"/>
    </location>
</feature>
<reference evidence="7" key="1">
    <citation type="submission" date="2014-11" db="EMBL/GenBank/DDBJ databases">
        <title>Genome sequencing of Roseivirga sp. D-25.</title>
        <authorList>
            <person name="Selvaratnam C."/>
            <person name="Thevarajoo S."/>
            <person name="Goh K.M."/>
            <person name="Eee R."/>
            <person name="Chan K.-G."/>
            <person name="Chong C.S."/>
        </authorList>
    </citation>
    <scope>NUCLEOTIDE SEQUENCE [LARGE SCALE GENOMIC DNA]</scope>
    <source>
        <strain evidence="7">D-25</strain>
    </source>
</reference>
<dbReference type="GO" id="GO:0016757">
    <property type="term" value="F:glycosyltransferase activity"/>
    <property type="evidence" value="ECO:0007669"/>
    <property type="project" value="UniProtKB-KW"/>
</dbReference>
<keyword evidence="4" id="KW-1133">Transmembrane helix</keyword>
<organism evidence="6 7">
    <name type="scientific">Roseivirga seohaensis subsp. aquiponti</name>
    <dbReference type="NCBI Taxonomy" id="1566026"/>
    <lineage>
        <taxon>Bacteria</taxon>
        <taxon>Pseudomonadati</taxon>
        <taxon>Bacteroidota</taxon>
        <taxon>Cytophagia</taxon>
        <taxon>Cytophagales</taxon>
        <taxon>Roseivirgaceae</taxon>
        <taxon>Roseivirga</taxon>
    </lineage>
</organism>
<dbReference type="RefSeq" id="WP_053222799.1">
    <property type="nucleotide sequence ID" value="NZ_JSVA01000007.1"/>
</dbReference>
<proteinExistence type="inferred from homology"/>
<dbReference type="PANTHER" id="PTHR43630">
    <property type="entry name" value="POLY-BETA-1,6-N-ACETYL-D-GLUCOSAMINE SYNTHASE"/>
    <property type="match status" value="1"/>
</dbReference>
<dbReference type="EMBL" id="JSVA01000007">
    <property type="protein sequence ID" value="KOF03441.1"/>
    <property type="molecule type" value="Genomic_DNA"/>
</dbReference>
<dbReference type="AlphaFoldDB" id="A0A0L8AMG4"/>
<dbReference type="SUPFAM" id="SSF53448">
    <property type="entry name" value="Nucleotide-diphospho-sugar transferases"/>
    <property type="match status" value="1"/>
</dbReference>
<sequence>MIGEVLLVTFALILISELVLIWRFKRFFIKAVEIDSIQTWPKVTILIAARNEEENLKACFNAVTNLDYPLEKLQVLVGNDQSTDGTQGIIDSWINKYPHVKSISILPHLNGLIAKSNVLAQLATKAEGDYLIILDADVTVTQHWLKTMVAQAIQGVDLVSGYTEVKTEGYFSSIQKMDWQNSIHSLKVFSDQGNALTALGNNMLISKKAYQTIGGFEALGKTKVEDLKLLLAARKAGLKTAQLIDKGAGITFPIKRILDYVDQRKRWLKGILSYRTLSGIGFIVYRLLLIEMLAVSLFLTNSTVLIVLISLIVLKLAIENIKQYQVKSTLDQVGVKFSLFKPFIIALLDTFALVVLMLNPRVSWKKRKFK</sequence>
<dbReference type="PATRIC" id="fig|1566026.4.peg.3028"/>
<gene>
    <name evidence="6" type="ORF">OB69_06010</name>
</gene>
<comment type="similarity">
    <text evidence="1">Belongs to the glycosyltransferase 2 family.</text>
</comment>
<protein>
    <recommendedName>
        <fullName evidence="5">Glycosyltransferase 2-like domain-containing protein</fullName>
    </recommendedName>
</protein>
<comment type="caution">
    <text evidence="6">The sequence shown here is derived from an EMBL/GenBank/DDBJ whole genome shotgun (WGS) entry which is preliminary data.</text>
</comment>
<evidence type="ECO:0000256" key="4">
    <source>
        <dbReference type="SAM" id="Phobius"/>
    </source>
</evidence>
<dbReference type="Proteomes" id="UP000036908">
    <property type="component" value="Unassembled WGS sequence"/>
</dbReference>
<keyword evidence="4" id="KW-0812">Transmembrane</keyword>
<dbReference type="PANTHER" id="PTHR43630:SF1">
    <property type="entry name" value="POLY-BETA-1,6-N-ACETYL-D-GLUCOSAMINE SYNTHASE"/>
    <property type="match status" value="1"/>
</dbReference>
<accession>A0A0L8AMG4</accession>
<keyword evidence="2" id="KW-0328">Glycosyltransferase</keyword>
<evidence type="ECO:0000313" key="6">
    <source>
        <dbReference type="EMBL" id="KOF03441.1"/>
    </source>
</evidence>
<evidence type="ECO:0000313" key="7">
    <source>
        <dbReference type="Proteomes" id="UP000036908"/>
    </source>
</evidence>
<feature type="transmembrane region" description="Helical" evidence="4">
    <location>
        <begin position="295"/>
        <end position="318"/>
    </location>
</feature>
<evidence type="ECO:0000256" key="3">
    <source>
        <dbReference type="ARBA" id="ARBA00022679"/>
    </source>
</evidence>
<dbReference type="OrthoDB" id="9800276at2"/>
<keyword evidence="4" id="KW-0472">Membrane</keyword>
<feature type="domain" description="Glycosyltransferase 2-like" evidence="5">
    <location>
        <begin position="44"/>
        <end position="213"/>
    </location>
</feature>
<evidence type="ECO:0000256" key="2">
    <source>
        <dbReference type="ARBA" id="ARBA00022676"/>
    </source>
</evidence>
<dbReference type="InterPro" id="IPR029044">
    <property type="entry name" value="Nucleotide-diphossugar_trans"/>
</dbReference>
<name>A0A0L8AMG4_9BACT</name>
<feature type="transmembrane region" description="Helical" evidence="4">
    <location>
        <begin position="6"/>
        <end position="24"/>
    </location>
</feature>
<keyword evidence="3" id="KW-0808">Transferase</keyword>
<dbReference type="Gene3D" id="3.90.550.10">
    <property type="entry name" value="Spore Coat Polysaccharide Biosynthesis Protein SpsA, Chain A"/>
    <property type="match status" value="1"/>
</dbReference>
<feature type="transmembrane region" description="Helical" evidence="4">
    <location>
        <begin position="339"/>
        <end position="358"/>
    </location>
</feature>
<evidence type="ECO:0000256" key="1">
    <source>
        <dbReference type="ARBA" id="ARBA00006739"/>
    </source>
</evidence>